<organism evidence="1 2">
    <name type="scientific">Streptomyces formicae</name>
    <dbReference type="NCBI Taxonomy" id="1616117"/>
    <lineage>
        <taxon>Bacteria</taxon>
        <taxon>Bacillati</taxon>
        <taxon>Actinomycetota</taxon>
        <taxon>Actinomycetes</taxon>
        <taxon>Kitasatosporales</taxon>
        <taxon>Streptomycetaceae</taxon>
        <taxon>Streptomyces</taxon>
    </lineage>
</organism>
<dbReference type="RefSeq" id="WP_242332069.1">
    <property type="nucleotide sequence ID" value="NZ_CP071872.1"/>
</dbReference>
<protein>
    <submittedName>
        <fullName evidence="1">Uncharacterized protein</fullName>
    </submittedName>
</protein>
<dbReference type="Proteomes" id="UP000828924">
    <property type="component" value="Chromosome"/>
</dbReference>
<reference evidence="1 2" key="1">
    <citation type="submission" date="2021-03" db="EMBL/GenBank/DDBJ databases">
        <title>Complete genome of Streptomyces formicae strain 1H-GS9 (DSM 100524).</title>
        <authorList>
            <person name="Atanasov K.E."/>
            <person name="Altabella T."/>
            <person name="Ferrer A."/>
        </authorList>
    </citation>
    <scope>NUCLEOTIDE SEQUENCE [LARGE SCALE GENOMIC DNA]</scope>
    <source>
        <strain evidence="1 2">1H-GS9</strain>
    </source>
</reference>
<sequence>MCKERFRGSGVVGADQDVGAAPVGVGDLCECPVAYRDVIGGGQDHETLTSRFHEVVVQQVIRTAESASDQRE</sequence>
<keyword evidence="2" id="KW-1185">Reference proteome</keyword>
<evidence type="ECO:0000313" key="1">
    <source>
        <dbReference type="EMBL" id="UNM13300.1"/>
    </source>
</evidence>
<accession>A0ABY3WMC9</accession>
<gene>
    <name evidence="1" type="ORF">J4032_18985</name>
</gene>
<dbReference type="EMBL" id="CP071872">
    <property type="protein sequence ID" value="UNM13300.1"/>
    <property type="molecule type" value="Genomic_DNA"/>
</dbReference>
<name>A0ABY3WMC9_9ACTN</name>
<proteinExistence type="predicted"/>
<evidence type="ECO:0000313" key="2">
    <source>
        <dbReference type="Proteomes" id="UP000828924"/>
    </source>
</evidence>